<evidence type="ECO:0000313" key="2">
    <source>
        <dbReference type="Proteomes" id="UP000724584"/>
    </source>
</evidence>
<comment type="caution">
    <text evidence="1">The sequence shown here is derived from an EMBL/GenBank/DDBJ whole genome shotgun (WGS) entry which is preliminary data.</text>
</comment>
<dbReference type="EMBL" id="JAGIZQ010000005">
    <property type="protein sequence ID" value="KAH6627424.1"/>
    <property type="molecule type" value="Genomic_DNA"/>
</dbReference>
<organism evidence="1 2">
    <name type="scientific">Chaetomium tenue</name>
    <dbReference type="NCBI Taxonomy" id="1854479"/>
    <lineage>
        <taxon>Eukaryota</taxon>
        <taxon>Fungi</taxon>
        <taxon>Dikarya</taxon>
        <taxon>Ascomycota</taxon>
        <taxon>Pezizomycotina</taxon>
        <taxon>Sordariomycetes</taxon>
        <taxon>Sordariomycetidae</taxon>
        <taxon>Sordariales</taxon>
        <taxon>Chaetomiaceae</taxon>
        <taxon>Chaetomium</taxon>
    </lineage>
</organism>
<feature type="non-terminal residue" evidence="1">
    <location>
        <position position="174"/>
    </location>
</feature>
<gene>
    <name evidence="1" type="ORF">F5144DRAFT_575781</name>
</gene>
<dbReference type="Proteomes" id="UP000724584">
    <property type="component" value="Unassembled WGS sequence"/>
</dbReference>
<evidence type="ECO:0000313" key="1">
    <source>
        <dbReference type="EMBL" id="KAH6627424.1"/>
    </source>
</evidence>
<proteinExistence type="predicted"/>
<sequence>MYLMVLFVLYHIWRGLLVFCMGERIIGGVYFGWTKEALDHTTRRIVKALKRVSPGKFWVRLTALSNQTRQCLGWLGRMLTSVANSACHYLSKFSDRLRITYWIGLHPYSAALFLQGYFILFITGLLLGVLDCYFGGIDGMGFAVATEVICIILQGALISATEVILLNPGVLRLI</sequence>
<protein>
    <submittedName>
        <fullName evidence="1">Uncharacterized protein</fullName>
    </submittedName>
</protein>
<accession>A0ACB7P2M1</accession>
<reference evidence="1 2" key="1">
    <citation type="journal article" date="2021" name="Nat. Commun.">
        <title>Genetic determinants of endophytism in the Arabidopsis root mycobiome.</title>
        <authorList>
            <person name="Mesny F."/>
            <person name="Miyauchi S."/>
            <person name="Thiergart T."/>
            <person name="Pickel B."/>
            <person name="Atanasova L."/>
            <person name="Karlsson M."/>
            <person name="Huettel B."/>
            <person name="Barry K.W."/>
            <person name="Haridas S."/>
            <person name="Chen C."/>
            <person name="Bauer D."/>
            <person name="Andreopoulos W."/>
            <person name="Pangilinan J."/>
            <person name="LaButti K."/>
            <person name="Riley R."/>
            <person name="Lipzen A."/>
            <person name="Clum A."/>
            <person name="Drula E."/>
            <person name="Henrissat B."/>
            <person name="Kohler A."/>
            <person name="Grigoriev I.V."/>
            <person name="Martin F.M."/>
            <person name="Hacquard S."/>
        </authorList>
    </citation>
    <scope>NUCLEOTIDE SEQUENCE [LARGE SCALE GENOMIC DNA]</scope>
    <source>
        <strain evidence="1 2">MPI-SDFR-AT-0079</strain>
    </source>
</reference>
<keyword evidence="2" id="KW-1185">Reference proteome</keyword>
<name>A0ACB7P2M1_9PEZI</name>